<evidence type="ECO:0000313" key="3">
    <source>
        <dbReference type="EMBL" id="CRI43017.1"/>
    </source>
</evidence>
<organism evidence="3">
    <name type="scientific">Chlamydia pneumoniae</name>
    <name type="common">Chlamydophila pneumoniae</name>
    <dbReference type="NCBI Taxonomy" id="83558"/>
    <lineage>
        <taxon>Bacteria</taxon>
        <taxon>Pseudomonadati</taxon>
        <taxon>Chlamydiota</taxon>
        <taxon>Chlamydiia</taxon>
        <taxon>Chlamydiales</taxon>
        <taxon>Chlamydiaceae</taxon>
        <taxon>Chlamydia/Chlamydophila group</taxon>
        <taxon>Chlamydia</taxon>
    </lineage>
</organism>
<dbReference type="AlphaFoldDB" id="A0A0F7X385"/>
<gene>
    <name evidence="3" type="ORF">BN1224_DC9_CC_00180</name>
</gene>
<name>A0A0F7X385_CHLPN</name>
<proteinExistence type="predicted"/>
<keyword evidence="2" id="KW-1133">Transmembrane helix</keyword>
<feature type="transmembrane region" description="Helical" evidence="2">
    <location>
        <begin position="395"/>
        <end position="417"/>
    </location>
</feature>
<feature type="compositionally biased region" description="Polar residues" evidence="1">
    <location>
        <begin position="1"/>
        <end position="12"/>
    </location>
</feature>
<reference evidence="3" key="1">
    <citation type="submission" date="2015-05" db="EMBL/GenBank/DDBJ databases">
        <authorList>
            <person name="Rattei Thomas"/>
        </authorList>
    </citation>
    <scope>NUCLEOTIDE SEQUENCE</scope>
    <source>
        <strain evidence="3">DC9</strain>
    </source>
</reference>
<feature type="transmembrane region" description="Helical" evidence="2">
    <location>
        <begin position="602"/>
        <end position="622"/>
    </location>
</feature>
<evidence type="ECO:0000256" key="2">
    <source>
        <dbReference type="SAM" id="Phobius"/>
    </source>
</evidence>
<feature type="region of interest" description="Disordered" evidence="1">
    <location>
        <begin position="1"/>
        <end position="40"/>
    </location>
</feature>
<keyword evidence="2" id="KW-0812">Transmembrane</keyword>
<dbReference type="EMBL" id="LN847058">
    <property type="protein sequence ID" value="CRI43017.1"/>
    <property type="molecule type" value="Genomic_DNA"/>
</dbReference>
<keyword evidence="2" id="KW-0472">Membrane</keyword>
<dbReference type="InterPro" id="IPR007787">
    <property type="entry name" value="DUF687"/>
</dbReference>
<evidence type="ECO:0000256" key="1">
    <source>
        <dbReference type="SAM" id="MobiDB-lite"/>
    </source>
</evidence>
<evidence type="ECO:0008006" key="4">
    <source>
        <dbReference type="Google" id="ProtNLM"/>
    </source>
</evidence>
<accession>A0A0F7X385</accession>
<feature type="transmembrane region" description="Helical" evidence="2">
    <location>
        <begin position="538"/>
        <end position="560"/>
    </location>
</feature>
<dbReference type="Pfam" id="PF05095">
    <property type="entry name" value="DUF687"/>
    <property type="match status" value="1"/>
</dbReference>
<sequence length="628" mass="70472">MPVPIDNSSRNLQEVPESLEDLEQHAEESPTHQSSESSSLQLSLASSAISSRVEQLSSLVLGMENSDFSSLRDVPIFSAIYESSTHTPVPTPLVGVGYINGSQSGYYDTQRESLHLSQLLGSRRVEVVYNQGNFMEASLLNLCPRRPRRDPSPISLALLELWEAFFLEHPPGSTFIQYFFGNGAFYVHEALRLTPHAQNIVLVGICPSLYPEHPRSFYYRVSGDIGSRFDDRGFVNSGVETLPYSSGSFGIFWISFTDPAFNFAIVNTFMRTAGINEVSRPMTQDTETSLIEMRDLSEQQEANNTDSLEQEESLMGIVGHTVGGVSMTVTSSPNIFYRIQTLLGLPETLAEAEENPTFPNSTIDSLAEIMMNLVRISDAVSIFWIFPIVDTTYNGVLLAVCIGFFGINGICSTFLMLTNPRSRRDRWRNLRIMVLCYRSLGSGMNLFDLSNNVRMAARRHVTSCTVALYAMVTLFGWTVAIQDALQYRFPSVRDAFYGYCLRHRYCLTQRNEDSLQTTGTRFQVTRTHLEDQQMVASILNLSVFGLFFGFVGLMTTFGGLEISPSCRWDAANNRTVGIFLDSNVTFSQALSSGRVYAVSQSVHMIFCFFSIILYTMSLLSLLRRRRRQ</sequence>
<protein>
    <recommendedName>
        <fullName evidence="4">Transmembrane protein</fullName>
    </recommendedName>
</protein>